<dbReference type="Pfam" id="PF00300">
    <property type="entry name" value="His_Phos_1"/>
    <property type="match status" value="1"/>
</dbReference>
<dbReference type="Proteomes" id="UP000193431">
    <property type="component" value="Chromosome"/>
</dbReference>
<dbReference type="RefSeq" id="WP_085765789.1">
    <property type="nucleotide sequence ID" value="NZ_CP019344.1"/>
</dbReference>
<dbReference type="CDD" id="cd07040">
    <property type="entry name" value="HP"/>
    <property type="match status" value="1"/>
</dbReference>
<name>A0A1W6MHB6_9FLAO</name>
<dbReference type="SUPFAM" id="SSF53254">
    <property type="entry name" value="Phosphoglycerate mutase-like"/>
    <property type="match status" value="1"/>
</dbReference>
<dbReference type="STRING" id="331648.BST97_02670"/>
<keyword evidence="2" id="KW-1185">Reference proteome</keyword>
<reference evidence="1 2" key="1">
    <citation type="submission" date="2016-11" db="EMBL/GenBank/DDBJ databases">
        <title>Trade-off between light-utilization and light-protection in marine flavobacteria.</title>
        <authorList>
            <person name="Kumagai Y."/>
        </authorList>
    </citation>
    <scope>NUCLEOTIDE SEQUENCE [LARGE SCALE GENOMIC DNA]</scope>
    <source>
        <strain evidence="1 2">JCM 13191</strain>
    </source>
</reference>
<dbReference type="InterPro" id="IPR029033">
    <property type="entry name" value="His_PPase_superfam"/>
</dbReference>
<dbReference type="Gene3D" id="3.40.50.1240">
    <property type="entry name" value="Phosphoglycerate mutase-like"/>
    <property type="match status" value="1"/>
</dbReference>
<organism evidence="1 2">
    <name type="scientific">Nonlabens spongiae</name>
    <dbReference type="NCBI Taxonomy" id="331648"/>
    <lineage>
        <taxon>Bacteria</taxon>
        <taxon>Pseudomonadati</taxon>
        <taxon>Bacteroidota</taxon>
        <taxon>Flavobacteriia</taxon>
        <taxon>Flavobacteriales</taxon>
        <taxon>Flavobacteriaceae</taxon>
        <taxon>Nonlabens</taxon>
    </lineage>
</organism>
<dbReference type="PROSITE" id="PS51257">
    <property type="entry name" value="PROKAR_LIPOPROTEIN"/>
    <property type="match status" value="1"/>
</dbReference>
<dbReference type="InterPro" id="IPR013078">
    <property type="entry name" value="His_Pase_superF_clade-1"/>
</dbReference>
<dbReference type="AlphaFoldDB" id="A0A1W6MHB6"/>
<accession>A0A1W6MHB6</accession>
<proteinExistence type="predicted"/>
<evidence type="ECO:0000313" key="1">
    <source>
        <dbReference type="EMBL" id="ARN76988.1"/>
    </source>
</evidence>
<evidence type="ECO:0000313" key="2">
    <source>
        <dbReference type="Proteomes" id="UP000193431"/>
    </source>
</evidence>
<dbReference type="SMART" id="SM00855">
    <property type="entry name" value="PGAM"/>
    <property type="match status" value="1"/>
</dbReference>
<dbReference type="OrthoDB" id="3296006at2"/>
<protein>
    <submittedName>
        <fullName evidence="1">Phosphoglycerate mutase</fullName>
    </submittedName>
</protein>
<sequence>MKYFLYLLIVLSTIACGNSQENDQKENKESDLTTFYFLRHAEKQAGNDPELNEKGEKRAEQWVEYFFLKDVDHVMSSDFKRTKATAAPLAQSKKLDVETYDVRSLDGDQLLEKYRGKTVVLFGHSNTIGTYANQLQNDEKFDDLNESDYDHFYMVTIDSNGNARAVKEETDFMEF</sequence>
<dbReference type="EMBL" id="CP019344">
    <property type="protein sequence ID" value="ARN76988.1"/>
    <property type="molecule type" value="Genomic_DNA"/>
</dbReference>
<gene>
    <name evidence="1" type="ORF">BST97_02670</name>
</gene>